<feature type="region of interest" description="Disordered" evidence="5">
    <location>
        <begin position="299"/>
        <end position="322"/>
    </location>
</feature>
<evidence type="ECO:0000313" key="7">
    <source>
        <dbReference type="EMBL" id="KAJ2791368.1"/>
    </source>
</evidence>
<dbReference type="InterPro" id="IPR006572">
    <property type="entry name" value="Znf_DBF"/>
</dbReference>
<sequence>GTRTHGRAPPIPRTKKARVPVRRPAVARPGYCENCRVKFEDMLEHVTTPQHRRFATSERNWVELDALLERVRRPLRKPLLATQGSMPNIVYALSSDDASQAGSAESQVAPNDGNPMNISLGGSWASNPSTTANFSAFTSTQLMASGRLSTEAPEATETMSAFQTVTPSARRADNNVDLVYTNSNSSCASQQDEQHHSGAADSAPYDEQPDKPADKTPMPELTPVTPLPLRVTESTGNSIEALVSSLETPRFRNDAGGGPYDDGSTLVGGSTSWRTRAGYSVAGGHNHHQLVTPTRSAGVLSHHRTNHQPNSDDAAARRPKHHDLETAAAAATDDECAGGATLVQPARAKPRLYANDENSAPPSTTNKLNAANRLLQMLHGDAEAT</sequence>
<protein>
    <submittedName>
        <fullName evidence="7">Cdc7p-Dbf4p kinase complex regulatory subunit</fullName>
    </submittedName>
</protein>
<dbReference type="PROSITE" id="PS51265">
    <property type="entry name" value="ZF_DBF4"/>
    <property type="match status" value="1"/>
</dbReference>
<evidence type="ECO:0000256" key="3">
    <source>
        <dbReference type="ARBA" id="ARBA00022833"/>
    </source>
</evidence>
<dbReference type="AlphaFoldDB" id="A0A9W8HNL8"/>
<feature type="region of interest" description="Disordered" evidence="5">
    <location>
        <begin position="1"/>
        <end position="22"/>
    </location>
</feature>
<dbReference type="InterPro" id="IPR038545">
    <property type="entry name" value="Znf_DBF_sf"/>
</dbReference>
<feature type="compositionally biased region" description="Polar residues" evidence="5">
    <location>
        <begin position="356"/>
        <end position="369"/>
    </location>
</feature>
<keyword evidence="8" id="KW-1185">Reference proteome</keyword>
<organism evidence="7 8">
    <name type="scientific">Coemansia guatemalensis</name>
    <dbReference type="NCBI Taxonomy" id="2761395"/>
    <lineage>
        <taxon>Eukaryota</taxon>
        <taxon>Fungi</taxon>
        <taxon>Fungi incertae sedis</taxon>
        <taxon>Zoopagomycota</taxon>
        <taxon>Kickxellomycotina</taxon>
        <taxon>Kickxellomycetes</taxon>
        <taxon>Kickxellales</taxon>
        <taxon>Kickxellaceae</taxon>
        <taxon>Coemansia</taxon>
    </lineage>
</organism>
<reference evidence="7" key="1">
    <citation type="submission" date="2022-07" db="EMBL/GenBank/DDBJ databases">
        <title>Phylogenomic reconstructions and comparative analyses of Kickxellomycotina fungi.</title>
        <authorList>
            <person name="Reynolds N.K."/>
            <person name="Stajich J.E."/>
            <person name="Barry K."/>
            <person name="Grigoriev I.V."/>
            <person name="Crous P."/>
            <person name="Smith M.E."/>
        </authorList>
    </citation>
    <scope>NUCLEOTIDE SEQUENCE</scope>
    <source>
        <strain evidence="7">NRRL 1565</strain>
    </source>
</reference>
<dbReference type="Proteomes" id="UP001140094">
    <property type="component" value="Unassembled WGS sequence"/>
</dbReference>
<dbReference type="Pfam" id="PF07535">
    <property type="entry name" value="zf-DBF"/>
    <property type="match status" value="1"/>
</dbReference>
<keyword evidence="2 4" id="KW-0863">Zinc-finger</keyword>
<feature type="non-terminal residue" evidence="7">
    <location>
        <position position="1"/>
    </location>
</feature>
<dbReference type="GO" id="GO:0003676">
    <property type="term" value="F:nucleic acid binding"/>
    <property type="evidence" value="ECO:0007669"/>
    <property type="project" value="InterPro"/>
</dbReference>
<dbReference type="GO" id="GO:0005634">
    <property type="term" value="C:nucleus"/>
    <property type="evidence" value="ECO:0007669"/>
    <property type="project" value="UniProtKB-ARBA"/>
</dbReference>
<dbReference type="EMBL" id="JANBUO010003331">
    <property type="protein sequence ID" value="KAJ2791368.1"/>
    <property type="molecule type" value="Genomic_DNA"/>
</dbReference>
<dbReference type="OrthoDB" id="21380at2759"/>
<dbReference type="GO" id="GO:0008270">
    <property type="term" value="F:zinc ion binding"/>
    <property type="evidence" value="ECO:0007669"/>
    <property type="project" value="UniProtKB-KW"/>
</dbReference>
<evidence type="ECO:0000256" key="4">
    <source>
        <dbReference type="PROSITE-ProRule" id="PRU00600"/>
    </source>
</evidence>
<evidence type="ECO:0000256" key="1">
    <source>
        <dbReference type="ARBA" id="ARBA00022723"/>
    </source>
</evidence>
<evidence type="ECO:0000256" key="5">
    <source>
        <dbReference type="SAM" id="MobiDB-lite"/>
    </source>
</evidence>
<dbReference type="FunFam" id="6.10.250.3410:FF:000001">
    <property type="entry name" value="Protein DBF4 homolog A"/>
    <property type="match status" value="1"/>
</dbReference>
<evidence type="ECO:0000313" key="8">
    <source>
        <dbReference type="Proteomes" id="UP001140094"/>
    </source>
</evidence>
<evidence type="ECO:0000256" key="2">
    <source>
        <dbReference type="ARBA" id="ARBA00022771"/>
    </source>
</evidence>
<name>A0A9W8HNL8_9FUNG</name>
<keyword evidence="3" id="KW-0862">Zinc</keyword>
<dbReference type="Gene3D" id="6.10.250.3410">
    <property type="entry name" value="DBF zinc finger"/>
    <property type="match status" value="1"/>
</dbReference>
<keyword evidence="1" id="KW-0479">Metal-binding</keyword>
<feature type="region of interest" description="Disordered" evidence="5">
    <location>
        <begin position="185"/>
        <end position="233"/>
    </location>
</feature>
<accession>A0A9W8HNL8</accession>
<gene>
    <name evidence="7" type="primary">DBF4_2</name>
    <name evidence="7" type="ORF">H4R20_006874</name>
</gene>
<evidence type="ECO:0000259" key="6">
    <source>
        <dbReference type="PROSITE" id="PS51265"/>
    </source>
</evidence>
<feature type="region of interest" description="Disordered" evidence="5">
    <location>
        <begin position="335"/>
        <end position="369"/>
    </location>
</feature>
<proteinExistence type="predicted"/>
<feature type="domain" description="DBF4-type" evidence="6">
    <location>
        <begin position="25"/>
        <end position="74"/>
    </location>
</feature>
<comment type="caution">
    <text evidence="7">The sequence shown here is derived from an EMBL/GenBank/DDBJ whole genome shotgun (WGS) entry which is preliminary data.</text>
</comment>
<dbReference type="SMART" id="SM00586">
    <property type="entry name" value="ZnF_DBF"/>
    <property type="match status" value="1"/>
</dbReference>